<accession>A0A1I7C2H6</accession>
<keyword evidence="2" id="KW-0560">Oxidoreductase</keyword>
<dbReference type="PANTHER" id="PTHR42760:SF123">
    <property type="entry name" value="OXIDOREDUCTASE"/>
    <property type="match status" value="1"/>
</dbReference>
<dbReference type="AlphaFoldDB" id="A0A1I7C2H6"/>
<dbReference type="PRINTS" id="PR00081">
    <property type="entry name" value="GDHRDH"/>
</dbReference>
<dbReference type="Pfam" id="PF13561">
    <property type="entry name" value="adh_short_C2"/>
    <property type="match status" value="1"/>
</dbReference>
<organism evidence="3 4">
    <name type="scientific">Geodermatophilus amargosae</name>
    <dbReference type="NCBI Taxonomy" id="1296565"/>
    <lineage>
        <taxon>Bacteria</taxon>
        <taxon>Bacillati</taxon>
        <taxon>Actinomycetota</taxon>
        <taxon>Actinomycetes</taxon>
        <taxon>Geodermatophilales</taxon>
        <taxon>Geodermatophilaceae</taxon>
        <taxon>Geodermatophilus</taxon>
    </lineage>
</organism>
<evidence type="ECO:0000313" key="3">
    <source>
        <dbReference type="EMBL" id="SFT93637.1"/>
    </source>
</evidence>
<dbReference type="CDD" id="cd05233">
    <property type="entry name" value="SDR_c"/>
    <property type="match status" value="1"/>
</dbReference>
<protein>
    <submittedName>
        <fullName evidence="3">Enoyl-(Acyl carrier protein) reductase</fullName>
    </submittedName>
</protein>
<evidence type="ECO:0000313" key="4">
    <source>
        <dbReference type="Proteomes" id="UP000199546"/>
    </source>
</evidence>
<dbReference type="EMBL" id="FPBA01000017">
    <property type="protein sequence ID" value="SFT93637.1"/>
    <property type="molecule type" value="Genomic_DNA"/>
</dbReference>
<name>A0A1I7C2H6_9ACTN</name>
<gene>
    <name evidence="3" type="ORF">SAMN05660657_03997</name>
</gene>
<dbReference type="InterPro" id="IPR036291">
    <property type="entry name" value="NAD(P)-bd_dom_sf"/>
</dbReference>
<evidence type="ECO:0000256" key="1">
    <source>
        <dbReference type="ARBA" id="ARBA00006484"/>
    </source>
</evidence>
<dbReference type="STRING" id="1296565.SAMN05660657_03997"/>
<dbReference type="Gene3D" id="3.40.50.720">
    <property type="entry name" value="NAD(P)-binding Rossmann-like Domain"/>
    <property type="match status" value="1"/>
</dbReference>
<comment type="similarity">
    <text evidence="1">Belongs to the short-chain dehydrogenases/reductases (SDR) family.</text>
</comment>
<evidence type="ECO:0000256" key="2">
    <source>
        <dbReference type="ARBA" id="ARBA00023002"/>
    </source>
</evidence>
<dbReference type="GO" id="GO:0030497">
    <property type="term" value="P:fatty acid elongation"/>
    <property type="evidence" value="ECO:0007669"/>
    <property type="project" value="TreeGrafter"/>
</dbReference>
<dbReference type="PANTHER" id="PTHR42760">
    <property type="entry name" value="SHORT-CHAIN DEHYDROGENASES/REDUCTASES FAMILY MEMBER"/>
    <property type="match status" value="1"/>
</dbReference>
<dbReference type="FunFam" id="3.40.50.720:FF:000084">
    <property type="entry name" value="Short-chain dehydrogenase reductase"/>
    <property type="match status" value="1"/>
</dbReference>
<dbReference type="SUPFAM" id="SSF51735">
    <property type="entry name" value="NAD(P)-binding Rossmann-fold domains"/>
    <property type="match status" value="1"/>
</dbReference>
<sequence length="260" mass="26047">MSADVEAAPAPVPATAARPRGVVVTGAAQGIGRAIARGFAEAGSAVVAVDVSPDLAPLGTGHDAVVGDAGDPDVLARAVARAAELGEGLATFVANAGVTSPGETVGYPLAEWDRLLDVNLRAAFVGAQVARQAMGPGGSIVMVSSICAVQGFAARASYCASKAGIEGLVRSLAVEWGADGIRVNAVAPGTVATDMQRAMMASGRASPQRYLDRIPMDRFGEPSEIADAAVWLASSRASYVTGVVLPVDGGWAIGGLPARA</sequence>
<dbReference type="Proteomes" id="UP000199546">
    <property type="component" value="Unassembled WGS sequence"/>
</dbReference>
<proteinExistence type="inferred from homology"/>
<dbReference type="InterPro" id="IPR020904">
    <property type="entry name" value="Sc_DH/Rdtase_CS"/>
</dbReference>
<dbReference type="PROSITE" id="PS00061">
    <property type="entry name" value="ADH_SHORT"/>
    <property type="match status" value="1"/>
</dbReference>
<reference evidence="4" key="1">
    <citation type="submission" date="2016-10" db="EMBL/GenBank/DDBJ databases">
        <authorList>
            <person name="Varghese N."/>
            <person name="Submissions S."/>
        </authorList>
    </citation>
    <scope>NUCLEOTIDE SEQUENCE [LARGE SCALE GENOMIC DNA]</scope>
    <source>
        <strain evidence="4">DSM 46136</strain>
    </source>
</reference>
<keyword evidence="4" id="KW-1185">Reference proteome</keyword>
<dbReference type="OrthoDB" id="5290708at2"/>
<dbReference type="GO" id="GO:0016616">
    <property type="term" value="F:oxidoreductase activity, acting on the CH-OH group of donors, NAD or NADP as acceptor"/>
    <property type="evidence" value="ECO:0007669"/>
    <property type="project" value="TreeGrafter"/>
</dbReference>
<dbReference type="InterPro" id="IPR002347">
    <property type="entry name" value="SDR_fam"/>
</dbReference>
<dbReference type="PRINTS" id="PR00080">
    <property type="entry name" value="SDRFAMILY"/>
</dbReference>
<dbReference type="RefSeq" id="WP_093582114.1">
    <property type="nucleotide sequence ID" value="NZ_FPBA01000017.1"/>
</dbReference>